<evidence type="ECO:0000313" key="2">
    <source>
        <dbReference type="Proteomes" id="UP000267469"/>
    </source>
</evidence>
<dbReference type="AlphaFoldDB" id="A0A3N0F541"/>
<dbReference type="RefSeq" id="WP_123214038.1">
    <property type="nucleotide sequence ID" value="NZ_RJTM01000002.1"/>
</dbReference>
<gene>
    <name evidence="1" type="ORF">ED312_00565</name>
</gene>
<evidence type="ECO:0000313" key="1">
    <source>
        <dbReference type="EMBL" id="RNL95127.1"/>
    </source>
</evidence>
<organism evidence="1 2">
    <name type="scientific">Sinomicrobium pectinilyticum</name>
    <dbReference type="NCBI Taxonomy" id="1084421"/>
    <lineage>
        <taxon>Bacteria</taxon>
        <taxon>Pseudomonadati</taxon>
        <taxon>Bacteroidota</taxon>
        <taxon>Flavobacteriia</taxon>
        <taxon>Flavobacteriales</taxon>
        <taxon>Flavobacteriaceae</taxon>
        <taxon>Sinomicrobium</taxon>
    </lineage>
</organism>
<dbReference type="Gene3D" id="2.60.120.260">
    <property type="entry name" value="Galactose-binding domain-like"/>
    <property type="match status" value="1"/>
</dbReference>
<accession>A0A3N0F541</accession>
<proteinExistence type="predicted"/>
<dbReference type="Proteomes" id="UP000267469">
    <property type="component" value="Unassembled WGS sequence"/>
</dbReference>
<keyword evidence="2" id="KW-1185">Reference proteome</keyword>
<dbReference type="InterPro" id="IPR021345">
    <property type="entry name" value="DUF2961"/>
</dbReference>
<dbReference type="Gene3D" id="2.60.120.1390">
    <property type="match status" value="2"/>
</dbReference>
<dbReference type="Pfam" id="PF11175">
    <property type="entry name" value="DUF2961"/>
    <property type="match status" value="1"/>
</dbReference>
<reference evidence="1 2" key="1">
    <citation type="submission" date="2018-10" db="EMBL/GenBank/DDBJ databases">
        <title>Sinomicrobium pectinilyticum sp. nov., a pectinase-producing bacterium isolated from alkaline and saline soil, and emended description of the genus Sinomicrobium.</title>
        <authorList>
            <person name="Cheng B."/>
            <person name="Li C."/>
            <person name="Lai Q."/>
            <person name="Du M."/>
            <person name="Shao Z."/>
            <person name="Xu P."/>
            <person name="Yang C."/>
        </authorList>
    </citation>
    <scope>NUCLEOTIDE SEQUENCE [LARGE SCALE GENOMIC DNA]</scope>
    <source>
        <strain evidence="1 2">5DNS001</strain>
    </source>
</reference>
<sequence>MKKISFITAVFFVLFSYGQKGKRISYPEVINRLTDLKALACLPEAGEASAMWSSYDRESKINPVTGEFTNWGANIDGFEPQYIRKEGNNEVLAEMKGPGAIVRIWSASPKKGKVKIYIDGEEKPVLDLAFADYFKPRIAAFDFPELVYETNAKGFNNYVPITYRRSCKIVAEPGWGQYYHFNYISFPDGTEVERFRPRPDNAGLEALNRVNRFFSEDMGNSPYTSDFQTAEEREEILTGEEKQIFKLDGAGAISSFRVRVRDTTGMEEMLRKVVLKMKWDGEDEASVWSPLGDFFGTSPGWNTYKTLPMGMTDGWMYSYWYMPFSNGAEIVVHNEYDEDVEIEFQVSYEKLGKEAEELGRFHAKWHRNIMPPGKDRWPDWTLLKTTGKGRFVGTHLLVWNPKGGSCTLAGPGHYWWGEGDEKFFVDGEKFPSVFGTGTEDYFGYAWCDPSRFERAFHSQTQDNDNMGYQPVNRWHITDNIPFRKSFDGYLEKYFPDHWPTQYATVVYWYLEPGGYDPIGETPVEERYGYEIPYDVYREEGVIEGENLKIDKNTGGWASTDVWAHEDLFREVSGHKIITWNADPDKENRLTAGFEWDEGGRYSIEANIIKTGNGGRFTITLNGNNLQEMDFKTEREGPATEKLRLGVVDIEPGTQNLEINWIGEKEEGKNLSIDYISFKRVK</sequence>
<dbReference type="OrthoDB" id="2518538at2"/>
<comment type="caution">
    <text evidence="1">The sequence shown here is derived from an EMBL/GenBank/DDBJ whole genome shotgun (WGS) entry which is preliminary data.</text>
</comment>
<dbReference type="EMBL" id="RJTM01000002">
    <property type="protein sequence ID" value="RNL95127.1"/>
    <property type="molecule type" value="Genomic_DNA"/>
</dbReference>
<protein>
    <submittedName>
        <fullName evidence="1">DUF2961 domain-containing protein</fullName>
    </submittedName>
</protein>
<name>A0A3N0F541_SINP1</name>